<dbReference type="GO" id="GO:0098855">
    <property type="term" value="C:HCN channel complex"/>
    <property type="evidence" value="ECO:0007669"/>
    <property type="project" value="TreeGrafter"/>
</dbReference>
<name>A0A0M0K2S1_9EUKA</name>
<dbReference type="EMBL" id="JWZX01001656">
    <property type="protein sequence ID" value="KOO32892.1"/>
    <property type="molecule type" value="Genomic_DNA"/>
</dbReference>
<dbReference type="SUPFAM" id="SSF81324">
    <property type="entry name" value="Voltage-gated potassium channels"/>
    <property type="match status" value="1"/>
</dbReference>
<dbReference type="GO" id="GO:0035725">
    <property type="term" value="P:sodium ion transmembrane transport"/>
    <property type="evidence" value="ECO:0007669"/>
    <property type="project" value="TreeGrafter"/>
</dbReference>
<feature type="domain" description="Cyclic nucleotide-binding" evidence="8">
    <location>
        <begin position="473"/>
        <end position="576"/>
    </location>
</feature>
<gene>
    <name evidence="9" type="ORF">Ctob_007468</name>
</gene>
<feature type="transmembrane region" description="Helical" evidence="7">
    <location>
        <begin position="75"/>
        <end position="94"/>
    </location>
</feature>
<evidence type="ECO:0000313" key="9">
    <source>
        <dbReference type="EMBL" id="KOO32892.1"/>
    </source>
</evidence>
<keyword evidence="2" id="KW-0813">Transport</keyword>
<evidence type="ECO:0000256" key="3">
    <source>
        <dbReference type="ARBA" id="ARBA00022692"/>
    </source>
</evidence>
<sequence>MLTTAQTRKSLLAQDPLRYQREKLRKEGSWCLIGEFHPARQTWDLVSSVLILISIIQAPLDIGFGAFIDDNRVLFAIDLFGDVFFLADVLLNFFTTYSDNGNEVRSARKIWSRLTSPTTPAGSGGSEQNIRVLKILKLLKLGRVFRLKKAAKLIAEYLPWLPTGTLSLIGLIGCQLFMWHAFACIYWLVNHAFALDSSRNHEWKVSYRGGCYDHPPYYLPSQFYLELGQMQTARFYMAIEEEGDWGMLDAYQLASWSRSLLGGAFDVGSAAVLTNGSWADVTARMPSASLFAQPLNLTTVEECAGYTTPNAIGQLASLLVEASQRRVTLYECYVYSLFHAIKLSVGEISDSIGLNGLIFAISTVFVFIYFQSLIVGYVCNVIDNLDAVGKAQREALVRVRLFLKMRKVDRVTTRKIITFLDHTWQMHGGTIPDTQEIMEQLPKHLQEELIRSADKNLTDAIAAVFTLGDTTLLTEAMKSELALTLVMNMKPLVALPDQRMIMVLGNSVPGLFVIVSGTCEYTSSDGTRELISKGDCFGYELLKYANPTKRIATASVKPLEICEFMFLSAGSFEALLHSKLPEHRLFIQTLNDLICSPGRSARRSIFADGHTGGGGGAYDGASDGAYDNEYYARAFEARVRDRCVSHERDPFLCAAGAATPSRMLAAHGWVQRQHHAPAHRYGRARVLGCLWRRGPPLAR</sequence>
<evidence type="ECO:0000256" key="6">
    <source>
        <dbReference type="ARBA" id="ARBA00023136"/>
    </source>
</evidence>
<dbReference type="GO" id="GO:0003254">
    <property type="term" value="P:regulation of membrane depolarization"/>
    <property type="evidence" value="ECO:0007669"/>
    <property type="project" value="TreeGrafter"/>
</dbReference>
<dbReference type="GO" id="GO:0005249">
    <property type="term" value="F:voltage-gated potassium channel activity"/>
    <property type="evidence" value="ECO:0007669"/>
    <property type="project" value="TreeGrafter"/>
</dbReference>
<dbReference type="InterPro" id="IPR005821">
    <property type="entry name" value="Ion_trans_dom"/>
</dbReference>
<dbReference type="InterPro" id="IPR018490">
    <property type="entry name" value="cNMP-bd_dom_sf"/>
</dbReference>
<accession>A0A0M0K2S1</accession>
<evidence type="ECO:0000256" key="5">
    <source>
        <dbReference type="ARBA" id="ARBA00023065"/>
    </source>
</evidence>
<dbReference type="AlphaFoldDB" id="A0A0M0K2S1"/>
<organism evidence="9 10">
    <name type="scientific">Chrysochromulina tobinii</name>
    <dbReference type="NCBI Taxonomy" id="1460289"/>
    <lineage>
        <taxon>Eukaryota</taxon>
        <taxon>Haptista</taxon>
        <taxon>Haptophyta</taxon>
        <taxon>Prymnesiophyceae</taxon>
        <taxon>Prymnesiales</taxon>
        <taxon>Chrysochromulinaceae</taxon>
        <taxon>Chrysochromulina</taxon>
    </lineage>
</organism>
<dbReference type="Gene3D" id="2.60.120.10">
    <property type="entry name" value="Jelly Rolls"/>
    <property type="match status" value="1"/>
</dbReference>
<dbReference type="Gene3D" id="1.10.287.70">
    <property type="match status" value="1"/>
</dbReference>
<keyword evidence="5" id="KW-0406">Ion transport</keyword>
<dbReference type="PANTHER" id="PTHR45689">
    <property type="entry name" value="I[[H]] CHANNEL, ISOFORM E"/>
    <property type="match status" value="1"/>
</dbReference>
<dbReference type="PANTHER" id="PTHR45689:SF5">
    <property type="entry name" value="I[[H]] CHANNEL, ISOFORM E"/>
    <property type="match status" value="1"/>
</dbReference>
<dbReference type="InterPro" id="IPR000595">
    <property type="entry name" value="cNMP-bd_dom"/>
</dbReference>
<keyword evidence="3 7" id="KW-0812">Transmembrane</keyword>
<proteinExistence type="predicted"/>
<evidence type="ECO:0000256" key="7">
    <source>
        <dbReference type="SAM" id="Phobius"/>
    </source>
</evidence>
<protein>
    <submittedName>
        <fullName evidence="9">Potassium voltage-gated channel protein eag-like protein</fullName>
    </submittedName>
</protein>
<dbReference type="InterPro" id="IPR051413">
    <property type="entry name" value="K/Na_HCN_channel"/>
</dbReference>
<reference evidence="10" key="1">
    <citation type="journal article" date="2015" name="PLoS Genet.">
        <title>Genome Sequence and Transcriptome Analyses of Chrysochromulina tobin: Metabolic Tools for Enhanced Algal Fitness in the Prominent Order Prymnesiales (Haptophyceae).</title>
        <authorList>
            <person name="Hovde B.T."/>
            <person name="Deodato C.R."/>
            <person name="Hunsperger H.M."/>
            <person name="Ryken S.A."/>
            <person name="Yost W."/>
            <person name="Jha R.K."/>
            <person name="Patterson J."/>
            <person name="Monnat R.J. Jr."/>
            <person name="Barlow S.B."/>
            <person name="Starkenburg S.R."/>
            <person name="Cattolico R.A."/>
        </authorList>
    </citation>
    <scope>NUCLEOTIDE SEQUENCE</scope>
    <source>
        <strain evidence="10">CCMP291</strain>
    </source>
</reference>
<dbReference type="Pfam" id="PF00520">
    <property type="entry name" value="Ion_trans"/>
    <property type="match status" value="1"/>
</dbReference>
<comment type="caution">
    <text evidence="9">The sequence shown here is derived from an EMBL/GenBank/DDBJ whole genome shotgun (WGS) entry which is preliminary data.</text>
</comment>
<feature type="transmembrane region" description="Helical" evidence="7">
    <location>
        <begin position="166"/>
        <end position="189"/>
    </location>
</feature>
<dbReference type="PROSITE" id="PS50042">
    <property type="entry name" value="CNMP_BINDING_3"/>
    <property type="match status" value="1"/>
</dbReference>
<dbReference type="Proteomes" id="UP000037460">
    <property type="component" value="Unassembled WGS sequence"/>
</dbReference>
<evidence type="ECO:0000313" key="10">
    <source>
        <dbReference type="Proteomes" id="UP000037460"/>
    </source>
</evidence>
<feature type="transmembrane region" description="Helical" evidence="7">
    <location>
        <begin position="45"/>
        <end position="68"/>
    </location>
</feature>
<dbReference type="SUPFAM" id="SSF51206">
    <property type="entry name" value="cAMP-binding domain-like"/>
    <property type="match status" value="1"/>
</dbReference>
<dbReference type="InterPro" id="IPR014710">
    <property type="entry name" value="RmlC-like_jellyroll"/>
</dbReference>
<comment type="subcellular location">
    <subcellularLocation>
        <location evidence="1">Membrane</location>
        <topology evidence="1">Multi-pass membrane protein</topology>
    </subcellularLocation>
</comment>
<evidence type="ECO:0000256" key="4">
    <source>
        <dbReference type="ARBA" id="ARBA00022989"/>
    </source>
</evidence>
<dbReference type="Gene3D" id="1.10.287.630">
    <property type="entry name" value="Helix hairpin bin"/>
    <property type="match status" value="1"/>
</dbReference>
<evidence type="ECO:0000259" key="8">
    <source>
        <dbReference type="PROSITE" id="PS50042"/>
    </source>
</evidence>
<evidence type="ECO:0000256" key="1">
    <source>
        <dbReference type="ARBA" id="ARBA00004141"/>
    </source>
</evidence>
<keyword evidence="4 7" id="KW-1133">Transmembrane helix</keyword>
<keyword evidence="10" id="KW-1185">Reference proteome</keyword>
<evidence type="ECO:0000256" key="2">
    <source>
        <dbReference type="ARBA" id="ARBA00022448"/>
    </source>
</evidence>
<keyword evidence="6 7" id="KW-0472">Membrane</keyword>